<dbReference type="GO" id="GO:0030246">
    <property type="term" value="F:carbohydrate binding"/>
    <property type="evidence" value="ECO:0007669"/>
    <property type="project" value="InterPro"/>
</dbReference>
<protein>
    <submittedName>
        <fullName evidence="1">Aldose 1-epimerase family protein</fullName>
    </submittedName>
</protein>
<dbReference type="RefSeq" id="WP_284883431.1">
    <property type="nucleotide sequence ID" value="NZ_JASOHK010000029.1"/>
</dbReference>
<accession>A0AAW9HK53</accession>
<name>A0AAW9HK53_9ACTO</name>
<gene>
    <name evidence="1" type="ORF">R6G74_01555</name>
    <name evidence="2" type="ORF">R6P33_07340</name>
</gene>
<proteinExistence type="predicted"/>
<dbReference type="AlphaFoldDB" id="A0AAW9HK53"/>
<organism evidence="1 4">
    <name type="scientific">Actinotignum timonense</name>
    <dbReference type="NCBI Taxonomy" id="1870995"/>
    <lineage>
        <taxon>Bacteria</taxon>
        <taxon>Bacillati</taxon>
        <taxon>Actinomycetota</taxon>
        <taxon>Actinomycetes</taxon>
        <taxon>Actinomycetales</taxon>
        <taxon>Actinomycetaceae</taxon>
        <taxon>Actinotignum</taxon>
    </lineage>
</organism>
<dbReference type="EMBL" id="JAWNFV010000002">
    <property type="protein sequence ID" value="MDY5140004.1"/>
    <property type="molecule type" value="Genomic_DNA"/>
</dbReference>
<comment type="caution">
    <text evidence="1">The sequence shown here is derived from an EMBL/GenBank/DDBJ whole genome shotgun (WGS) entry which is preliminary data.</text>
</comment>
<dbReference type="InterPro" id="IPR014718">
    <property type="entry name" value="GH-type_carb-bd"/>
</dbReference>
<dbReference type="Proteomes" id="UP001288320">
    <property type="component" value="Unassembled WGS sequence"/>
</dbReference>
<evidence type="ECO:0000313" key="3">
    <source>
        <dbReference type="Proteomes" id="UP001284901"/>
    </source>
</evidence>
<sequence>MTFTINLREDQFTEAPRCLAESPEFRVIAQRYPSGVAALTVHNSRGYIEVLPFMGGIIWDANFDGISLRMKNMFNQPRPAREISDTYGCFAFHSGLLAAGCPSPDDTHVLHGEFSCATMDRAWIEIDGCGNDGAIRLASTYEYARGFGDHYRATPTVSLGAGATDFTIGMDVENLSPCQPMPLQYMCHMNYAFVPGGIMRQSLPAGSFHLRRSIPAHVTPTPEWTELNNRIIAGDIDADSLEGAESFNPEIVYFADDLPRYGQSARFELAAPEGHAFFTEFSTAQFPVATRWILWTLDQQVAAFVLPGTSRPEGFLAAKGAGTLIWVEPGGTRSFRVHTGLVPEVQAAELSNSRSAKNDTAEEAH</sequence>
<reference evidence="1 3" key="1">
    <citation type="submission" date="2023-10" db="EMBL/GenBank/DDBJ databases">
        <title>Whole Genome based description of the genera Actinobaculum and Actinotignum reveals a complex phylogenetic relationship within the species included in the genus Actinotignum.</title>
        <authorList>
            <person name="Jensen C.S."/>
            <person name="Dargis R."/>
            <person name="Kemp M."/>
            <person name="Christensen J.J."/>
        </authorList>
    </citation>
    <scope>NUCLEOTIDE SEQUENCE</scope>
    <source>
        <strain evidence="2 3">SLA_B089</strain>
        <strain evidence="1">SLA_B245</strain>
    </source>
</reference>
<evidence type="ECO:0000313" key="4">
    <source>
        <dbReference type="Proteomes" id="UP001288320"/>
    </source>
</evidence>
<keyword evidence="3" id="KW-1185">Reference proteome</keyword>
<dbReference type="CDD" id="cd09269">
    <property type="entry name" value="deoxyribose_mutarotase"/>
    <property type="match status" value="1"/>
</dbReference>
<dbReference type="EMBL" id="JAWNFY010000020">
    <property type="protein sequence ID" value="MDY5146826.1"/>
    <property type="molecule type" value="Genomic_DNA"/>
</dbReference>
<dbReference type="Proteomes" id="UP001284901">
    <property type="component" value="Unassembled WGS sequence"/>
</dbReference>
<evidence type="ECO:0000313" key="2">
    <source>
        <dbReference type="EMBL" id="MDY5146826.1"/>
    </source>
</evidence>
<evidence type="ECO:0000313" key="1">
    <source>
        <dbReference type="EMBL" id="MDY5140004.1"/>
    </source>
</evidence>
<dbReference type="Gene3D" id="2.70.98.10">
    <property type="match status" value="1"/>
</dbReference>